<dbReference type="Pfam" id="PF00648">
    <property type="entry name" value="Peptidase_C2"/>
    <property type="match status" value="1"/>
</dbReference>
<evidence type="ECO:0000313" key="3">
    <source>
        <dbReference type="Proteomes" id="UP000784294"/>
    </source>
</evidence>
<name>A0A3S4ZPY1_9PLAT</name>
<reference evidence="2" key="1">
    <citation type="submission" date="2018-11" db="EMBL/GenBank/DDBJ databases">
        <authorList>
            <consortium name="Pathogen Informatics"/>
        </authorList>
    </citation>
    <scope>NUCLEOTIDE SEQUENCE</scope>
</reference>
<dbReference type="SUPFAM" id="SSF54001">
    <property type="entry name" value="Cysteine proteinases"/>
    <property type="match status" value="1"/>
</dbReference>
<accession>A0A3S4ZPY1</accession>
<dbReference type="EMBL" id="CAAALY010030295">
    <property type="protein sequence ID" value="VEL16898.1"/>
    <property type="molecule type" value="Genomic_DNA"/>
</dbReference>
<dbReference type="Proteomes" id="UP000784294">
    <property type="component" value="Unassembled WGS sequence"/>
</dbReference>
<evidence type="ECO:0000259" key="1">
    <source>
        <dbReference type="Pfam" id="PF00648"/>
    </source>
</evidence>
<gene>
    <name evidence="2" type="ORF">PXEA_LOCUS10338</name>
</gene>
<evidence type="ECO:0000313" key="2">
    <source>
        <dbReference type="EMBL" id="VEL16898.1"/>
    </source>
</evidence>
<dbReference type="AlphaFoldDB" id="A0A3S4ZPY1"/>
<comment type="caution">
    <text evidence="2">The sequence shown here is derived from an EMBL/GenBank/DDBJ whole genome shotgun (WGS) entry which is preliminary data.</text>
</comment>
<dbReference type="GO" id="GO:0006508">
    <property type="term" value="P:proteolysis"/>
    <property type="evidence" value="ECO:0007669"/>
    <property type="project" value="InterPro"/>
</dbReference>
<sequence>MSGNYGNMSGGIQSEAMEDLTGGLCESIDLEPKKRPKDLPELLISYTYRCCLMGVSAESGYADNVRICFDWQALKPKAMIEYAKGKTHLSETDTQIKLT</sequence>
<protein>
    <recommendedName>
        <fullName evidence="1">Calpain catalytic domain-containing protein</fullName>
    </recommendedName>
</protein>
<proteinExistence type="predicted"/>
<keyword evidence="3" id="KW-1185">Reference proteome</keyword>
<organism evidence="2 3">
    <name type="scientific">Protopolystoma xenopodis</name>
    <dbReference type="NCBI Taxonomy" id="117903"/>
    <lineage>
        <taxon>Eukaryota</taxon>
        <taxon>Metazoa</taxon>
        <taxon>Spiralia</taxon>
        <taxon>Lophotrochozoa</taxon>
        <taxon>Platyhelminthes</taxon>
        <taxon>Monogenea</taxon>
        <taxon>Polyopisthocotylea</taxon>
        <taxon>Polystomatidea</taxon>
        <taxon>Polystomatidae</taxon>
        <taxon>Protopolystoma</taxon>
    </lineage>
</organism>
<feature type="domain" description="Calpain catalytic" evidence="1">
    <location>
        <begin position="2"/>
        <end position="59"/>
    </location>
</feature>
<dbReference type="GO" id="GO:0004198">
    <property type="term" value="F:calcium-dependent cysteine-type endopeptidase activity"/>
    <property type="evidence" value="ECO:0007669"/>
    <property type="project" value="InterPro"/>
</dbReference>
<dbReference type="InterPro" id="IPR001300">
    <property type="entry name" value="Peptidase_C2_calpain_cat"/>
</dbReference>
<dbReference type="InterPro" id="IPR038765">
    <property type="entry name" value="Papain-like_cys_pep_sf"/>
</dbReference>